<dbReference type="OrthoDB" id="2801734at2759"/>
<dbReference type="Proteomes" id="UP000250043">
    <property type="component" value="Unassembled WGS sequence"/>
</dbReference>
<feature type="domain" description="Retroviral polymerase SH3-like" evidence="1">
    <location>
        <begin position="2"/>
        <end position="37"/>
    </location>
</feature>
<keyword evidence="3" id="KW-1185">Reference proteome</keyword>
<protein>
    <recommendedName>
        <fullName evidence="1">Retroviral polymerase SH3-like domain-containing protein</fullName>
    </recommendedName>
</protein>
<sequence length="56" mass="6496">MQKCIVIGYPEGYKGWKLYNSETKKVIISERAEFDECYFLGLRGTNPPPSQDNPFH</sequence>
<evidence type="ECO:0000313" key="3">
    <source>
        <dbReference type="Proteomes" id="UP000250043"/>
    </source>
</evidence>
<reference evidence="2 3" key="1">
    <citation type="submission" date="2016-07" db="EMBL/GenBank/DDBJ databases">
        <title>Draft genome of the white-rot fungus Obba rivulosa 3A-2.</title>
        <authorList>
            <consortium name="DOE Joint Genome Institute"/>
            <person name="Miettinen O."/>
            <person name="Riley R."/>
            <person name="Acob R."/>
            <person name="Barry K."/>
            <person name="Cullen D."/>
            <person name="De Vries R."/>
            <person name="Hainaut M."/>
            <person name="Hatakka A."/>
            <person name="Henrissat B."/>
            <person name="Hilden K."/>
            <person name="Kuo R."/>
            <person name="Labutti K."/>
            <person name="Lipzen A."/>
            <person name="Makela M.R."/>
            <person name="Sandor L."/>
            <person name="Spatafora J.W."/>
            <person name="Grigoriev I.V."/>
            <person name="Hibbett D.S."/>
        </authorList>
    </citation>
    <scope>NUCLEOTIDE SEQUENCE [LARGE SCALE GENOMIC DNA]</scope>
    <source>
        <strain evidence="2 3">3A-2</strain>
    </source>
</reference>
<dbReference type="AlphaFoldDB" id="A0A8E2AUT3"/>
<accession>A0A8E2AUT3</accession>
<proteinExistence type="predicted"/>
<name>A0A8E2AUT3_9APHY</name>
<dbReference type="EMBL" id="KV722499">
    <property type="protein sequence ID" value="OCH87082.1"/>
    <property type="molecule type" value="Genomic_DNA"/>
</dbReference>
<gene>
    <name evidence="2" type="ORF">OBBRIDRAFT_736776</name>
</gene>
<dbReference type="InterPro" id="IPR057670">
    <property type="entry name" value="SH3_retrovirus"/>
</dbReference>
<organism evidence="2 3">
    <name type="scientific">Obba rivulosa</name>
    <dbReference type="NCBI Taxonomy" id="1052685"/>
    <lineage>
        <taxon>Eukaryota</taxon>
        <taxon>Fungi</taxon>
        <taxon>Dikarya</taxon>
        <taxon>Basidiomycota</taxon>
        <taxon>Agaricomycotina</taxon>
        <taxon>Agaricomycetes</taxon>
        <taxon>Polyporales</taxon>
        <taxon>Gelatoporiaceae</taxon>
        <taxon>Obba</taxon>
    </lineage>
</organism>
<evidence type="ECO:0000313" key="2">
    <source>
        <dbReference type="EMBL" id="OCH87082.1"/>
    </source>
</evidence>
<dbReference type="Pfam" id="PF25597">
    <property type="entry name" value="SH3_retrovirus"/>
    <property type="match status" value="1"/>
</dbReference>
<evidence type="ECO:0000259" key="1">
    <source>
        <dbReference type="Pfam" id="PF25597"/>
    </source>
</evidence>